<dbReference type="RefSeq" id="XP_013890338.1">
    <property type="nucleotide sequence ID" value="XM_014034884.1"/>
</dbReference>
<proteinExistence type="inferred from homology"/>
<keyword evidence="3 7" id="KW-0328">Glycosyltransferase</keyword>
<evidence type="ECO:0000256" key="3">
    <source>
        <dbReference type="ARBA" id="ARBA00022676"/>
    </source>
</evidence>
<comment type="similarity">
    <text evidence="2 7">Belongs to the glycogen phosphorylase family.</text>
</comment>
<keyword evidence="9" id="KW-1185">Reference proteome</keyword>
<evidence type="ECO:0000256" key="2">
    <source>
        <dbReference type="ARBA" id="ARBA00006047"/>
    </source>
</evidence>
<dbReference type="PANTHER" id="PTHR11468">
    <property type="entry name" value="GLYCOGEN PHOSPHORYLASE"/>
    <property type="match status" value="1"/>
</dbReference>
<evidence type="ECO:0000313" key="9">
    <source>
        <dbReference type="Proteomes" id="UP000054498"/>
    </source>
</evidence>
<name>A0A0D2K591_9CHLO</name>
<dbReference type="InterPro" id="IPR000811">
    <property type="entry name" value="Glyco_trans_35"/>
</dbReference>
<organism evidence="8 9">
    <name type="scientific">Monoraphidium neglectum</name>
    <dbReference type="NCBI Taxonomy" id="145388"/>
    <lineage>
        <taxon>Eukaryota</taxon>
        <taxon>Viridiplantae</taxon>
        <taxon>Chlorophyta</taxon>
        <taxon>core chlorophytes</taxon>
        <taxon>Chlorophyceae</taxon>
        <taxon>CS clade</taxon>
        <taxon>Sphaeropleales</taxon>
        <taxon>Selenastraceae</taxon>
        <taxon>Monoraphidium</taxon>
    </lineage>
</organism>
<comment type="function">
    <text evidence="7">Allosteric enzyme that catalyzes the rate-limiting step in glycogen catabolism, the phosphorolytic cleavage of glycogen to produce glucose-1-phosphate, and plays a central role in maintaining cellular and organismal glucose homeostasis.</text>
</comment>
<evidence type="ECO:0000256" key="6">
    <source>
        <dbReference type="ARBA" id="ARBA00023277"/>
    </source>
</evidence>
<evidence type="ECO:0000256" key="5">
    <source>
        <dbReference type="ARBA" id="ARBA00022898"/>
    </source>
</evidence>
<dbReference type="KEGG" id="mng:MNEG_16645"/>
<dbReference type="SUPFAM" id="SSF53756">
    <property type="entry name" value="UDP-Glycosyltransferase/glycogen phosphorylase"/>
    <property type="match status" value="1"/>
</dbReference>
<evidence type="ECO:0000256" key="1">
    <source>
        <dbReference type="ARBA" id="ARBA00001933"/>
    </source>
</evidence>
<dbReference type="Proteomes" id="UP000054498">
    <property type="component" value="Unassembled WGS sequence"/>
</dbReference>
<dbReference type="AlphaFoldDB" id="A0A0D2K591"/>
<dbReference type="PANTHER" id="PTHR11468:SF3">
    <property type="entry name" value="GLYCOGEN PHOSPHORYLASE, LIVER FORM"/>
    <property type="match status" value="1"/>
</dbReference>
<keyword evidence="6 7" id="KW-0119">Carbohydrate metabolism</keyword>
<accession>A0A0D2K591</accession>
<comment type="cofactor">
    <cofactor evidence="1 7">
        <name>pyridoxal 5'-phosphate</name>
        <dbReference type="ChEBI" id="CHEBI:597326"/>
    </cofactor>
</comment>
<dbReference type="OrthoDB" id="9215500at2759"/>
<dbReference type="EC" id="2.4.1.1" evidence="7"/>
<dbReference type="InterPro" id="IPR035090">
    <property type="entry name" value="Pyridoxal_P_attach_site"/>
</dbReference>
<protein>
    <recommendedName>
        <fullName evidence="7">Alpha-1,4 glucan phosphorylase</fullName>
        <ecNumber evidence="7">2.4.1.1</ecNumber>
    </recommendedName>
</protein>
<dbReference type="STRING" id="145388.A0A0D2K591"/>
<keyword evidence="4 7" id="KW-0808">Transferase</keyword>
<dbReference type="GO" id="GO:0030170">
    <property type="term" value="F:pyridoxal phosphate binding"/>
    <property type="evidence" value="ECO:0007669"/>
    <property type="project" value="TreeGrafter"/>
</dbReference>
<evidence type="ECO:0000313" key="8">
    <source>
        <dbReference type="EMBL" id="KIY91318.1"/>
    </source>
</evidence>
<keyword evidence="5 7" id="KW-0663">Pyridoxal phosphate</keyword>
<dbReference type="GO" id="GO:0005980">
    <property type="term" value="P:glycogen catabolic process"/>
    <property type="evidence" value="ECO:0007669"/>
    <property type="project" value="TreeGrafter"/>
</dbReference>
<reference evidence="8 9" key="1">
    <citation type="journal article" date="2013" name="BMC Genomics">
        <title>Reconstruction of the lipid metabolism for the microalga Monoraphidium neglectum from its genome sequence reveals characteristics suitable for biofuel production.</title>
        <authorList>
            <person name="Bogen C."/>
            <person name="Al-Dilaimi A."/>
            <person name="Albersmeier A."/>
            <person name="Wichmann J."/>
            <person name="Grundmann M."/>
            <person name="Rupp O."/>
            <person name="Lauersen K.J."/>
            <person name="Blifernez-Klassen O."/>
            <person name="Kalinowski J."/>
            <person name="Goesmann A."/>
            <person name="Mussgnug J.H."/>
            <person name="Kruse O."/>
        </authorList>
    </citation>
    <scope>NUCLEOTIDE SEQUENCE [LARGE SCALE GENOMIC DNA]</scope>
    <source>
        <strain evidence="8 9">SAG 48.87</strain>
    </source>
</reference>
<dbReference type="Gene3D" id="3.40.50.2000">
    <property type="entry name" value="Glycogen Phosphorylase B"/>
    <property type="match status" value="1"/>
</dbReference>
<gene>
    <name evidence="8" type="ORF">MNEG_16645</name>
</gene>
<dbReference type="EMBL" id="KK106826">
    <property type="protein sequence ID" value="KIY91318.1"/>
    <property type="molecule type" value="Genomic_DNA"/>
</dbReference>
<sequence length="70" mass="7167">MAEYLIPASELSQQISTAGTEASGTGNMKFQMNGWGPVVGRAIRGPDAPRQASVVLQAHTLDKGPGGGSL</sequence>
<evidence type="ECO:0000256" key="7">
    <source>
        <dbReference type="RuleBase" id="RU000587"/>
    </source>
</evidence>
<dbReference type="GO" id="GO:0005737">
    <property type="term" value="C:cytoplasm"/>
    <property type="evidence" value="ECO:0007669"/>
    <property type="project" value="TreeGrafter"/>
</dbReference>
<dbReference type="Pfam" id="PF00343">
    <property type="entry name" value="Phosphorylase"/>
    <property type="match status" value="1"/>
</dbReference>
<dbReference type="PROSITE" id="PS00102">
    <property type="entry name" value="PHOSPHORYLASE"/>
    <property type="match status" value="1"/>
</dbReference>
<dbReference type="GO" id="GO:0008184">
    <property type="term" value="F:glycogen phosphorylase activity"/>
    <property type="evidence" value="ECO:0007669"/>
    <property type="project" value="InterPro"/>
</dbReference>
<comment type="catalytic activity">
    <reaction evidence="7">
        <text>[(1-&gt;4)-alpha-D-glucosyl](n) + phosphate = [(1-&gt;4)-alpha-D-glucosyl](n-1) + alpha-D-glucose 1-phosphate</text>
        <dbReference type="Rhea" id="RHEA:41732"/>
        <dbReference type="Rhea" id="RHEA-COMP:9584"/>
        <dbReference type="Rhea" id="RHEA-COMP:9586"/>
        <dbReference type="ChEBI" id="CHEBI:15444"/>
        <dbReference type="ChEBI" id="CHEBI:43474"/>
        <dbReference type="ChEBI" id="CHEBI:58601"/>
        <dbReference type="EC" id="2.4.1.1"/>
    </reaction>
</comment>
<evidence type="ECO:0000256" key="4">
    <source>
        <dbReference type="ARBA" id="ARBA00022679"/>
    </source>
</evidence>
<dbReference type="GeneID" id="25734425"/>